<feature type="chain" id="PRO_5008904259" evidence="7">
    <location>
        <begin position="23"/>
        <end position="347"/>
    </location>
</feature>
<evidence type="ECO:0000313" key="9">
    <source>
        <dbReference type="EMBL" id="ODM94266.1"/>
    </source>
</evidence>
<sequence length="347" mass="40075">MFFLYVFCAIAHILSTIPNSSGGGRSKEFKVTFCWIVAIVSHYFFMTTFTWLTVMNFDLWLTFRSMRPVSRMSKRVRRFWLYFAIGYGFPVILLISFISVDITYYSDEVNEVVKLPEYGKKNCFVAIWSRAYYMYSLVAIALAFNTILVAWTCHIFYVFRRQNINTFTTKRAKSDKYSVRLFIKLFCVMGVGWFVELLSWKYNGDVKPWSVVGLDCLFFFLQSFAIFFIFCVNRRTLAQLTEKYPKLTRVLAPLRQRQWFKASDVDGVEMTTPGSTPRKLSLSVTANSRIDSTLPRKASTSSIRSAGVNYSDVNGKMETINLDSDADSGMDSQKDTVMHKPDLITNT</sequence>
<evidence type="ECO:0000256" key="5">
    <source>
        <dbReference type="SAM" id="MobiDB-lite"/>
    </source>
</evidence>
<feature type="transmembrane region" description="Helical" evidence="6">
    <location>
        <begin position="212"/>
        <end position="233"/>
    </location>
</feature>
<feature type="region of interest" description="Disordered" evidence="5">
    <location>
        <begin position="321"/>
        <end position="347"/>
    </location>
</feature>
<feature type="domain" description="G-protein coupled receptors family 2 profile 2" evidence="8">
    <location>
        <begin position="1"/>
        <end position="234"/>
    </location>
</feature>
<dbReference type="OMA" id="WNSVISY"/>
<dbReference type="Pfam" id="PF00002">
    <property type="entry name" value="7tm_2"/>
    <property type="match status" value="1"/>
</dbReference>
<evidence type="ECO:0000256" key="6">
    <source>
        <dbReference type="SAM" id="Phobius"/>
    </source>
</evidence>
<evidence type="ECO:0000256" key="7">
    <source>
        <dbReference type="SAM" id="SignalP"/>
    </source>
</evidence>
<evidence type="ECO:0000259" key="8">
    <source>
        <dbReference type="PROSITE" id="PS50261"/>
    </source>
</evidence>
<dbReference type="PANTHER" id="PTHR47154">
    <property type="entry name" value="G-PROTEIN COUPLED RECEPTOR MTH-RELATED"/>
    <property type="match status" value="1"/>
</dbReference>
<evidence type="ECO:0000313" key="10">
    <source>
        <dbReference type="Proteomes" id="UP000094527"/>
    </source>
</evidence>
<feature type="transmembrane region" description="Helical" evidence="6">
    <location>
        <begin position="36"/>
        <end position="59"/>
    </location>
</feature>
<comment type="caution">
    <text evidence="9">The sequence shown here is derived from an EMBL/GenBank/DDBJ whole genome shotgun (WGS) entry which is preliminary data.</text>
</comment>
<keyword evidence="2 6" id="KW-0812">Transmembrane</keyword>
<dbReference type="PROSITE" id="PS50261">
    <property type="entry name" value="G_PROTEIN_RECEP_F2_4"/>
    <property type="match status" value="1"/>
</dbReference>
<organism evidence="9 10">
    <name type="scientific">Orchesella cincta</name>
    <name type="common">Springtail</name>
    <name type="synonym">Podura cincta</name>
    <dbReference type="NCBI Taxonomy" id="48709"/>
    <lineage>
        <taxon>Eukaryota</taxon>
        <taxon>Metazoa</taxon>
        <taxon>Ecdysozoa</taxon>
        <taxon>Arthropoda</taxon>
        <taxon>Hexapoda</taxon>
        <taxon>Collembola</taxon>
        <taxon>Entomobryomorpha</taxon>
        <taxon>Entomobryoidea</taxon>
        <taxon>Orchesellidae</taxon>
        <taxon>Orchesellinae</taxon>
        <taxon>Orchesella</taxon>
    </lineage>
</organism>
<dbReference type="SUPFAM" id="SSF81321">
    <property type="entry name" value="Family A G protein-coupled receptor-like"/>
    <property type="match status" value="1"/>
</dbReference>
<proteinExistence type="predicted"/>
<comment type="subcellular location">
    <subcellularLocation>
        <location evidence="1">Membrane</location>
        <topology evidence="1">Multi-pass membrane protein</topology>
    </subcellularLocation>
</comment>
<keyword evidence="3 6" id="KW-1133">Transmembrane helix</keyword>
<dbReference type="EMBL" id="LJIJ01000834">
    <property type="protein sequence ID" value="ODM94266.1"/>
    <property type="molecule type" value="Genomic_DNA"/>
</dbReference>
<feature type="transmembrane region" description="Helical" evidence="6">
    <location>
        <begin position="132"/>
        <end position="160"/>
    </location>
</feature>
<dbReference type="STRING" id="48709.A0A1D2MMG9"/>
<evidence type="ECO:0000256" key="1">
    <source>
        <dbReference type="ARBA" id="ARBA00004141"/>
    </source>
</evidence>
<dbReference type="Gene3D" id="1.20.1070.10">
    <property type="entry name" value="Rhodopsin 7-helix transmembrane proteins"/>
    <property type="match status" value="1"/>
</dbReference>
<evidence type="ECO:0000256" key="3">
    <source>
        <dbReference type="ARBA" id="ARBA00022989"/>
    </source>
</evidence>
<accession>A0A1D2MMG9</accession>
<evidence type="ECO:0000256" key="2">
    <source>
        <dbReference type="ARBA" id="ARBA00022692"/>
    </source>
</evidence>
<evidence type="ECO:0000256" key="4">
    <source>
        <dbReference type="ARBA" id="ARBA00023136"/>
    </source>
</evidence>
<dbReference type="PANTHER" id="PTHR47154:SF2">
    <property type="entry name" value="G-PROTEIN COUPLED RECEPTOR MTH-RELATED"/>
    <property type="match status" value="1"/>
</dbReference>
<dbReference type="GO" id="GO:0008528">
    <property type="term" value="F:G protein-coupled peptide receptor activity"/>
    <property type="evidence" value="ECO:0007669"/>
    <property type="project" value="TreeGrafter"/>
</dbReference>
<dbReference type="Proteomes" id="UP000094527">
    <property type="component" value="Unassembled WGS sequence"/>
</dbReference>
<dbReference type="GO" id="GO:0005886">
    <property type="term" value="C:plasma membrane"/>
    <property type="evidence" value="ECO:0007669"/>
    <property type="project" value="TreeGrafter"/>
</dbReference>
<keyword evidence="9" id="KW-0675">Receptor</keyword>
<dbReference type="AlphaFoldDB" id="A0A1D2MMG9"/>
<reference evidence="9 10" key="1">
    <citation type="journal article" date="2016" name="Genome Biol. Evol.">
        <title>Gene Family Evolution Reflects Adaptation to Soil Environmental Stressors in the Genome of the Collembolan Orchesella cincta.</title>
        <authorList>
            <person name="Faddeeva-Vakhrusheva A."/>
            <person name="Derks M.F."/>
            <person name="Anvar S.Y."/>
            <person name="Agamennone V."/>
            <person name="Suring W."/>
            <person name="Smit S."/>
            <person name="van Straalen N.M."/>
            <person name="Roelofs D."/>
        </authorList>
    </citation>
    <scope>NUCLEOTIDE SEQUENCE [LARGE SCALE GENOMIC DNA]</scope>
    <source>
        <tissue evidence="9">Mixed pool</tissue>
    </source>
</reference>
<dbReference type="InterPro" id="IPR051384">
    <property type="entry name" value="Mth_GPCR"/>
</dbReference>
<feature type="transmembrane region" description="Helical" evidence="6">
    <location>
        <begin position="181"/>
        <end position="200"/>
    </location>
</feature>
<feature type="compositionally biased region" description="Basic and acidic residues" evidence="5">
    <location>
        <begin position="332"/>
        <end position="347"/>
    </location>
</feature>
<dbReference type="OrthoDB" id="6134459at2759"/>
<dbReference type="InterPro" id="IPR000832">
    <property type="entry name" value="GPCR_2_secretin-like"/>
</dbReference>
<keyword evidence="4 6" id="KW-0472">Membrane</keyword>
<dbReference type="CDD" id="cd15039">
    <property type="entry name" value="7tmB3_Methuselah-like"/>
    <property type="match status" value="1"/>
</dbReference>
<keyword evidence="7" id="KW-0732">Signal</keyword>
<feature type="transmembrane region" description="Helical" evidence="6">
    <location>
        <begin position="79"/>
        <end position="100"/>
    </location>
</feature>
<keyword evidence="10" id="KW-1185">Reference proteome</keyword>
<feature type="signal peptide" evidence="7">
    <location>
        <begin position="1"/>
        <end position="22"/>
    </location>
</feature>
<dbReference type="InterPro" id="IPR017981">
    <property type="entry name" value="GPCR_2-like_7TM"/>
</dbReference>
<gene>
    <name evidence="9" type="ORF">Ocin01_12416</name>
</gene>
<protein>
    <submittedName>
        <fullName evidence="9">G-protein coupled receptor Mth2</fullName>
    </submittedName>
</protein>
<dbReference type="GO" id="GO:0007166">
    <property type="term" value="P:cell surface receptor signaling pathway"/>
    <property type="evidence" value="ECO:0007669"/>
    <property type="project" value="InterPro"/>
</dbReference>
<name>A0A1D2MMG9_ORCCI</name>